<evidence type="ECO:0000256" key="3">
    <source>
        <dbReference type="ARBA" id="ARBA00004496"/>
    </source>
</evidence>
<dbReference type="InterPro" id="IPR011095">
    <property type="entry name" value="Dala_Dala_lig_C"/>
</dbReference>
<evidence type="ECO:0000256" key="2">
    <source>
        <dbReference type="ARBA" id="ARBA00001946"/>
    </source>
</evidence>
<evidence type="ECO:0000256" key="14">
    <source>
        <dbReference type="ARBA" id="ARBA00023211"/>
    </source>
</evidence>
<dbReference type="EMBL" id="CAEZUR010000026">
    <property type="protein sequence ID" value="CAB4605160.1"/>
    <property type="molecule type" value="Genomic_DNA"/>
</dbReference>
<dbReference type="PIRSF" id="PIRSF039102">
    <property type="entry name" value="Ddl/VanB"/>
    <property type="match status" value="1"/>
</dbReference>
<comment type="pathway">
    <text evidence="16">Glycan biosynthesis.</text>
</comment>
<evidence type="ECO:0000256" key="16">
    <source>
        <dbReference type="ARBA" id="ARBA00060592"/>
    </source>
</evidence>
<organism evidence="18">
    <name type="scientific">freshwater metagenome</name>
    <dbReference type="NCBI Taxonomy" id="449393"/>
    <lineage>
        <taxon>unclassified sequences</taxon>
        <taxon>metagenomes</taxon>
        <taxon>ecological metagenomes</taxon>
    </lineage>
</organism>
<dbReference type="PANTHER" id="PTHR23132:SF25">
    <property type="entry name" value="D-ALANINE--D-ALANINE LIGASE A"/>
    <property type="match status" value="1"/>
</dbReference>
<comment type="cofactor">
    <cofactor evidence="2">
        <name>Mg(2+)</name>
        <dbReference type="ChEBI" id="CHEBI:18420"/>
    </cofactor>
</comment>
<evidence type="ECO:0000256" key="12">
    <source>
        <dbReference type="ARBA" id="ARBA00022960"/>
    </source>
</evidence>
<evidence type="ECO:0000256" key="7">
    <source>
        <dbReference type="ARBA" id="ARBA00022598"/>
    </source>
</evidence>
<proteinExistence type="inferred from homology"/>
<comment type="cofactor">
    <cofactor evidence="1">
        <name>Mn(2+)</name>
        <dbReference type="ChEBI" id="CHEBI:29035"/>
    </cofactor>
</comment>
<dbReference type="AlphaFoldDB" id="A0A6J6GXQ4"/>
<dbReference type="GO" id="GO:0008716">
    <property type="term" value="F:D-alanine-D-alanine ligase activity"/>
    <property type="evidence" value="ECO:0007669"/>
    <property type="project" value="InterPro"/>
</dbReference>
<dbReference type="GO" id="GO:0005829">
    <property type="term" value="C:cytosol"/>
    <property type="evidence" value="ECO:0007669"/>
    <property type="project" value="TreeGrafter"/>
</dbReference>
<keyword evidence="12" id="KW-0133">Cell shape</keyword>
<evidence type="ECO:0000256" key="11">
    <source>
        <dbReference type="ARBA" id="ARBA00022842"/>
    </source>
</evidence>
<evidence type="ECO:0000256" key="5">
    <source>
        <dbReference type="ARBA" id="ARBA00010871"/>
    </source>
</evidence>
<keyword evidence="8" id="KW-0479">Metal-binding</keyword>
<evidence type="ECO:0000256" key="15">
    <source>
        <dbReference type="ARBA" id="ARBA00023316"/>
    </source>
</evidence>
<dbReference type="NCBIfam" id="TIGR01205">
    <property type="entry name" value="D_ala_D_alaTIGR"/>
    <property type="match status" value="1"/>
</dbReference>
<evidence type="ECO:0000256" key="1">
    <source>
        <dbReference type="ARBA" id="ARBA00001936"/>
    </source>
</evidence>
<dbReference type="SUPFAM" id="SSF56059">
    <property type="entry name" value="Glutathione synthetase ATP-binding domain-like"/>
    <property type="match status" value="1"/>
</dbReference>
<dbReference type="PANTHER" id="PTHR23132">
    <property type="entry name" value="D-ALANINE--D-ALANINE LIGASE"/>
    <property type="match status" value="1"/>
</dbReference>
<evidence type="ECO:0000259" key="17">
    <source>
        <dbReference type="PROSITE" id="PS50975"/>
    </source>
</evidence>
<reference evidence="18" key="1">
    <citation type="submission" date="2020-05" db="EMBL/GenBank/DDBJ databases">
        <authorList>
            <person name="Chiriac C."/>
            <person name="Salcher M."/>
            <person name="Ghai R."/>
            <person name="Kavagutti S V."/>
        </authorList>
    </citation>
    <scope>NUCLEOTIDE SEQUENCE</scope>
</reference>
<evidence type="ECO:0000256" key="8">
    <source>
        <dbReference type="ARBA" id="ARBA00022723"/>
    </source>
</evidence>
<dbReference type="NCBIfam" id="NF002378">
    <property type="entry name" value="PRK01372.1"/>
    <property type="match status" value="1"/>
</dbReference>
<evidence type="ECO:0000256" key="6">
    <source>
        <dbReference type="ARBA" id="ARBA00022490"/>
    </source>
</evidence>
<dbReference type="Gene3D" id="3.30.470.20">
    <property type="entry name" value="ATP-grasp fold, B domain"/>
    <property type="match status" value="1"/>
</dbReference>
<evidence type="ECO:0000256" key="9">
    <source>
        <dbReference type="ARBA" id="ARBA00022741"/>
    </source>
</evidence>
<dbReference type="InterPro" id="IPR011127">
    <property type="entry name" value="Dala_Dala_lig_N"/>
</dbReference>
<dbReference type="InterPro" id="IPR013815">
    <property type="entry name" value="ATP_grasp_subdomain_1"/>
</dbReference>
<evidence type="ECO:0000256" key="4">
    <source>
        <dbReference type="ARBA" id="ARBA00004752"/>
    </source>
</evidence>
<comment type="pathway">
    <text evidence="4">Cell wall biogenesis; peptidoglycan biosynthesis.</text>
</comment>
<dbReference type="FunFam" id="3.30.1490.20:FF:000007">
    <property type="entry name" value="D-alanine--D-alanine ligase"/>
    <property type="match status" value="1"/>
</dbReference>
<keyword evidence="7" id="KW-0436">Ligase</keyword>
<sequence>MSQPVSKKLRVALVFGGRSSEHSISCVTAGGVLGAIDRDKYEVVPIGITRGGVFVPAEDDPSKWALNPNELPEVIFDGQTIQWPAAGTKELRYTDPSGVSHSLGNIDVVFPVLHGPFGEDGTIQGFFELIGMPYVGNGVLASAAAMDKEFTKALFQAAGVPVTPHVVIRKHEWEQNREAKLQEVAELGGLPLFVKPARAGSSVGVSKVKDMSDFAKAVKEAFEHDNKLVVEKGIDGREVECAVLQGRNGAAPRVSLAGEIVVNGREFYDFEAKYIDTGSVDLKIPTELPLEELLEMQELSAKAFNALGCEGLARVDFFLTKDGFLVNEVNTMPGFTPVSMFPLVWKASGIGYQELITELIELALER</sequence>
<dbReference type="PROSITE" id="PS00843">
    <property type="entry name" value="DALA_DALA_LIGASE_1"/>
    <property type="match status" value="1"/>
</dbReference>
<evidence type="ECO:0000313" key="18">
    <source>
        <dbReference type="EMBL" id="CAB4605160.1"/>
    </source>
</evidence>
<dbReference type="Pfam" id="PF01820">
    <property type="entry name" value="Dala_Dala_lig_N"/>
    <property type="match status" value="1"/>
</dbReference>
<keyword evidence="10" id="KW-0067">ATP-binding</keyword>
<dbReference type="InterPro" id="IPR016185">
    <property type="entry name" value="PreATP-grasp_dom_sf"/>
</dbReference>
<dbReference type="InterPro" id="IPR011761">
    <property type="entry name" value="ATP-grasp"/>
</dbReference>
<protein>
    <submittedName>
        <fullName evidence="18">Unannotated protein</fullName>
    </submittedName>
</protein>
<dbReference type="SUPFAM" id="SSF52440">
    <property type="entry name" value="PreATP-grasp domain"/>
    <property type="match status" value="1"/>
</dbReference>
<dbReference type="Pfam" id="PF07478">
    <property type="entry name" value="Dala_Dala_lig_C"/>
    <property type="match status" value="1"/>
</dbReference>
<dbReference type="FunFam" id="3.30.470.20:FF:000008">
    <property type="entry name" value="D-alanine--D-alanine ligase"/>
    <property type="match status" value="1"/>
</dbReference>
<dbReference type="PROSITE" id="PS00844">
    <property type="entry name" value="DALA_DALA_LIGASE_2"/>
    <property type="match status" value="1"/>
</dbReference>
<dbReference type="GO" id="GO:0046872">
    <property type="term" value="F:metal ion binding"/>
    <property type="evidence" value="ECO:0007669"/>
    <property type="project" value="UniProtKB-KW"/>
</dbReference>
<dbReference type="GO" id="GO:0009252">
    <property type="term" value="P:peptidoglycan biosynthetic process"/>
    <property type="evidence" value="ECO:0007669"/>
    <property type="project" value="UniProtKB-KW"/>
</dbReference>
<dbReference type="Gene3D" id="3.40.50.20">
    <property type="match status" value="1"/>
</dbReference>
<keyword evidence="9" id="KW-0547">Nucleotide-binding</keyword>
<keyword evidence="14" id="KW-0464">Manganese</keyword>
<keyword evidence="15" id="KW-0961">Cell wall biogenesis/degradation</keyword>
<feature type="domain" description="ATP-grasp" evidence="17">
    <location>
        <begin position="152"/>
        <end position="361"/>
    </location>
</feature>
<dbReference type="InterPro" id="IPR005905">
    <property type="entry name" value="D_ala_D_ala"/>
</dbReference>
<evidence type="ECO:0000256" key="13">
    <source>
        <dbReference type="ARBA" id="ARBA00022984"/>
    </source>
</evidence>
<keyword evidence="13" id="KW-0573">Peptidoglycan synthesis</keyword>
<dbReference type="GO" id="GO:0008360">
    <property type="term" value="P:regulation of cell shape"/>
    <property type="evidence" value="ECO:0007669"/>
    <property type="project" value="UniProtKB-KW"/>
</dbReference>
<comment type="subcellular location">
    <subcellularLocation>
        <location evidence="3">Cytoplasm</location>
    </subcellularLocation>
</comment>
<dbReference type="HAMAP" id="MF_00047">
    <property type="entry name" value="Dala_Dala_lig"/>
    <property type="match status" value="1"/>
</dbReference>
<dbReference type="GO" id="GO:0005524">
    <property type="term" value="F:ATP binding"/>
    <property type="evidence" value="ECO:0007669"/>
    <property type="project" value="UniProtKB-KW"/>
</dbReference>
<evidence type="ECO:0000256" key="10">
    <source>
        <dbReference type="ARBA" id="ARBA00022840"/>
    </source>
</evidence>
<keyword evidence="11" id="KW-0460">Magnesium</keyword>
<name>A0A6J6GXQ4_9ZZZZ</name>
<dbReference type="NCBIfam" id="NF002528">
    <property type="entry name" value="PRK01966.1-4"/>
    <property type="match status" value="1"/>
</dbReference>
<comment type="similarity">
    <text evidence="5">Belongs to the D-alanine--D-alanine ligase family.</text>
</comment>
<dbReference type="GO" id="GO:0071555">
    <property type="term" value="P:cell wall organization"/>
    <property type="evidence" value="ECO:0007669"/>
    <property type="project" value="UniProtKB-KW"/>
</dbReference>
<accession>A0A6J6GXQ4</accession>
<gene>
    <name evidence="18" type="ORF">UFOPK1843_00452</name>
</gene>
<keyword evidence="6" id="KW-0963">Cytoplasm</keyword>
<dbReference type="InterPro" id="IPR000291">
    <property type="entry name" value="D-Ala_lig_Van_CS"/>
</dbReference>
<dbReference type="PROSITE" id="PS50975">
    <property type="entry name" value="ATP_GRASP"/>
    <property type="match status" value="1"/>
</dbReference>
<dbReference type="Gene3D" id="3.30.1490.20">
    <property type="entry name" value="ATP-grasp fold, A domain"/>
    <property type="match status" value="1"/>
</dbReference>